<keyword evidence="8" id="KW-1185">Reference proteome</keyword>
<organism evidence="7 8">
    <name type="scientific">Zongyangia hominis</name>
    <dbReference type="NCBI Taxonomy" id="2763677"/>
    <lineage>
        <taxon>Bacteria</taxon>
        <taxon>Bacillati</taxon>
        <taxon>Bacillota</taxon>
        <taxon>Clostridia</taxon>
        <taxon>Eubacteriales</taxon>
        <taxon>Oscillospiraceae</taxon>
        <taxon>Zongyangia</taxon>
    </lineage>
</organism>
<evidence type="ECO:0000313" key="7">
    <source>
        <dbReference type="EMBL" id="MBC8569343.1"/>
    </source>
</evidence>
<dbReference type="InterPro" id="IPR006139">
    <property type="entry name" value="D-isomer_2_OHA_DH_cat_dom"/>
</dbReference>
<dbReference type="GO" id="GO:0016616">
    <property type="term" value="F:oxidoreductase activity, acting on the CH-OH group of donors, NAD or NADP as acceptor"/>
    <property type="evidence" value="ECO:0007669"/>
    <property type="project" value="InterPro"/>
</dbReference>
<evidence type="ECO:0000256" key="4">
    <source>
        <dbReference type="RuleBase" id="RU003719"/>
    </source>
</evidence>
<dbReference type="PROSITE" id="PS00671">
    <property type="entry name" value="D_2_HYDROXYACID_DH_3"/>
    <property type="match status" value="1"/>
</dbReference>
<dbReference type="PANTHER" id="PTHR43761:SF1">
    <property type="entry name" value="D-ISOMER SPECIFIC 2-HYDROXYACID DEHYDROGENASE CATALYTIC DOMAIN-CONTAINING PROTEIN-RELATED"/>
    <property type="match status" value="1"/>
</dbReference>
<dbReference type="FunFam" id="3.40.50.720:FF:000203">
    <property type="entry name" value="D-3-phosphoglycerate dehydrogenase (SerA)"/>
    <property type="match status" value="1"/>
</dbReference>
<dbReference type="EMBL" id="JACRTC010000001">
    <property type="protein sequence ID" value="MBC8569343.1"/>
    <property type="molecule type" value="Genomic_DNA"/>
</dbReference>
<accession>A0A926IAL9</accession>
<keyword evidence="2 4" id="KW-0560">Oxidoreductase</keyword>
<feature type="domain" description="D-isomer specific 2-hydroxyacid dehydrogenase catalytic" evidence="5">
    <location>
        <begin position="14"/>
        <end position="318"/>
    </location>
</feature>
<evidence type="ECO:0000313" key="8">
    <source>
        <dbReference type="Proteomes" id="UP000660861"/>
    </source>
</evidence>
<evidence type="ECO:0000256" key="1">
    <source>
        <dbReference type="ARBA" id="ARBA00005854"/>
    </source>
</evidence>
<reference evidence="7" key="1">
    <citation type="submission" date="2020-08" db="EMBL/GenBank/DDBJ databases">
        <title>Genome public.</title>
        <authorList>
            <person name="Liu C."/>
            <person name="Sun Q."/>
        </authorList>
    </citation>
    <scope>NUCLEOTIDE SEQUENCE</scope>
    <source>
        <strain evidence="7">NSJ-54</strain>
    </source>
</reference>
<dbReference type="InterPro" id="IPR050418">
    <property type="entry name" value="D-iso_2-hydroxyacid_DH_PdxB"/>
</dbReference>
<dbReference type="CDD" id="cd12162">
    <property type="entry name" value="2-Hacid_dh_4"/>
    <property type="match status" value="1"/>
</dbReference>
<dbReference type="AlphaFoldDB" id="A0A926IAL9"/>
<gene>
    <name evidence="7" type="ORF">H8709_00675</name>
</gene>
<dbReference type="InterPro" id="IPR036291">
    <property type="entry name" value="NAD(P)-bd_dom_sf"/>
</dbReference>
<comment type="caution">
    <text evidence="7">The sequence shown here is derived from an EMBL/GenBank/DDBJ whole genome shotgun (WGS) entry which is preliminary data.</text>
</comment>
<evidence type="ECO:0000259" key="5">
    <source>
        <dbReference type="Pfam" id="PF00389"/>
    </source>
</evidence>
<sequence>MKIVVLDAGTVNPSDISWERLNRVGEVTVYESTPPERVIERIGDAPIIVCTRTRIRREVFEQCPGLKYVGLFATGYNIIDTAAAKEHGVVVCNVPGYSTEAVAQFVFALLLEICHHVPAYDSLVRTGRWEEAPGRYASALPLMELKDKTMGIIGMGDIGYRTAQIAAAFGMRVLGTRRHPDPRMETDSIRFTDLDTLLRESDVISLHCPLFPETRNLIDKAAIAKMKDGAILINTARGPILNERDVADALNSGKLWGAGVDVLSNEPPREDNPLLHTKNCIVTPHIAWAPEETRRRLVRMVAENMEAFLSGCPIHVVNP</sequence>
<protein>
    <submittedName>
        <fullName evidence="7">D-2-hydroxyacid dehydrogenase</fullName>
    </submittedName>
</protein>
<dbReference type="Pfam" id="PF00389">
    <property type="entry name" value="2-Hacid_dh"/>
    <property type="match status" value="1"/>
</dbReference>
<evidence type="ECO:0000256" key="2">
    <source>
        <dbReference type="ARBA" id="ARBA00023002"/>
    </source>
</evidence>
<evidence type="ECO:0000256" key="3">
    <source>
        <dbReference type="ARBA" id="ARBA00023027"/>
    </source>
</evidence>
<dbReference type="SUPFAM" id="SSF51735">
    <property type="entry name" value="NAD(P)-binding Rossmann-fold domains"/>
    <property type="match status" value="1"/>
</dbReference>
<dbReference type="Gene3D" id="3.40.50.720">
    <property type="entry name" value="NAD(P)-binding Rossmann-like Domain"/>
    <property type="match status" value="2"/>
</dbReference>
<dbReference type="SUPFAM" id="SSF52283">
    <property type="entry name" value="Formate/glycerate dehydrogenase catalytic domain-like"/>
    <property type="match status" value="1"/>
</dbReference>
<keyword evidence="3" id="KW-0520">NAD</keyword>
<feature type="domain" description="D-isomer specific 2-hydroxyacid dehydrogenase NAD-binding" evidence="6">
    <location>
        <begin position="107"/>
        <end position="287"/>
    </location>
</feature>
<dbReference type="PROSITE" id="PS00670">
    <property type="entry name" value="D_2_HYDROXYACID_DH_2"/>
    <property type="match status" value="1"/>
</dbReference>
<proteinExistence type="inferred from homology"/>
<dbReference type="GO" id="GO:0051287">
    <property type="term" value="F:NAD binding"/>
    <property type="evidence" value="ECO:0007669"/>
    <property type="project" value="InterPro"/>
</dbReference>
<dbReference type="InterPro" id="IPR006140">
    <property type="entry name" value="D-isomer_DH_NAD-bd"/>
</dbReference>
<dbReference type="PANTHER" id="PTHR43761">
    <property type="entry name" value="D-ISOMER SPECIFIC 2-HYDROXYACID DEHYDROGENASE FAMILY PROTEIN (AFU_ORTHOLOGUE AFUA_1G13630)"/>
    <property type="match status" value="1"/>
</dbReference>
<dbReference type="Proteomes" id="UP000660861">
    <property type="component" value="Unassembled WGS sequence"/>
</dbReference>
<dbReference type="Pfam" id="PF02826">
    <property type="entry name" value="2-Hacid_dh_C"/>
    <property type="match status" value="1"/>
</dbReference>
<comment type="similarity">
    <text evidence="1 4">Belongs to the D-isomer specific 2-hydroxyacid dehydrogenase family.</text>
</comment>
<name>A0A926IAL9_9FIRM</name>
<dbReference type="InterPro" id="IPR029753">
    <property type="entry name" value="D-isomer_DH_CS"/>
</dbReference>
<evidence type="ECO:0000259" key="6">
    <source>
        <dbReference type="Pfam" id="PF02826"/>
    </source>
</evidence>